<sequence length="149" mass="17359">MKTVSFSTLLNAPIEAVYAFHCDTNNLPKITPPWIKAQIVELVLPLQEGSVIVLDITRFGFTQRWKMEIERMQAPYVVVDRSLKSPFRTFHHEHAFEVVNETTTKMRDTVSFSLPFEPFSKLVYPLVVWDLARMFAYRHQQTQKLLEGS</sequence>
<evidence type="ECO:0000313" key="3">
    <source>
        <dbReference type="EMBL" id="MBN2963549.1"/>
    </source>
</evidence>
<name>A0ABS2WQR3_9BACT</name>
<reference evidence="3 4" key="3">
    <citation type="submission" date="2021-02" db="EMBL/GenBank/DDBJ databases">
        <authorList>
            <person name="Merkel A.Y."/>
        </authorList>
    </citation>
    <scope>NUCLEOTIDE SEQUENCE [LARGE SCALE GENOMIC DNA]</scope>
    <source>
        <strain evidence="3 4">T05b</strain>
    </source>
</reference>
<feature type="domain" description="Coenzyme Q-binding protein COQ10 START" evidence="2">
    <location>
        <begin position="11"/>
        <end position="123"/>
    </location>
</feature>
<gene>
    <name evidence="3" type="ORF">JWV37_02055</name>
</gene>
<dbReference type="InterPro" id="IPR005031">
    <property type="entry name" value="COQ10_START"/>
</dbReference>
<dbReference type="RefSeq" id="WP_205457992.1">
    <property type="nucleotide sequence ID" value="NZ_JAFHKK010000003.1"/>
</dbReference>
<organism evidence="3 4">
    <name type="scientific">Sulfurospirillum tamanense</name>
    <dbReference type="NCBI Taxonomy" id="2813362"/>
    <lineage>
        <taxon>Bacteria</taxon>
        <taxon>Pseudomonadati</taxon>
        <taxon>Campylobacterota</taxon>
        <taxon>Epsilonproteobacteria</taxon>
        <taxon>Campylobacterales</taxon>
        <taxon>Sulfurospirillaceae</taxon>
        <taxon>Sulfurospirillum</taxon>
    </lineage>
</organism>
<dbReference type="Pfam" id="PF03364">
    <property type="entry name" value="Polyketide_cyc"/>
    <property type="match status" value="1"/>
</dbReference>
<reference evidence="4" key="2">
    <citation type="submission" date="2021-02" db="EMBL/GenBank/DDBJ databases">
        <title>Sulfurospirillum tamanensis sp. nov.</title>
        <authorList>
            <person name="Merkel A.Y."/>
        </authorList>
    </citation>
    <scope>NUCLEOTIDE SEQUENCE [LARGE SCALE GENOMIC DNA]</scope>
    <source>
        <strain evidence="4">T05b</strain>
    </source>
</reference>
<keyword evidence="4" id="KW-1185">Reference proteome</keyword>
<dbReference type="Proteomes" id="UP000703590">
    <property type="component" value="Unassembled WGS sequence"/>
</dbReference>
<reference evidence="3 4" key="1">
    <citation type="submission" date="2021-02" db="EMBL/GenBank/DDBJ databases">
        <title>Sulfurospirillum tamanensis sp. nov.</title>
        <authorList>
            <person name="Frolova A."/>
            <person name="Merkel A."/>
            <person name="Slobodkin A."/>
        </authorList>
    </citation>
    <scope>NUCLEOTIDE SEQUENCE [LARGE SCALE GENOMIC DNA]</scope>
    <source>
        <strain evidence="3 4">T05b</strain>
    </source>
</reference>
<evidence type="ECO:0000259" key="2">
    <source>
        <dbReference type="Pfam" id="PF03364"/>
    </source>
</evidence>
<dbReference type="InterPro" id="IPR023393">
    <property type="entry name" value="START-like_dom_sf"/>
</dbReference>
<protein>
    <submittedName>
        <fullName evidence="3">SRPBCC family protein</fullName>
    </submittedName>
</protein>
<proteinExistence type="inferred from homology"/>
<dbReference type="SUPFAM" id="SSF55961">
    <property type="entry name" value="Bet v1-like"/>
    <property type="match status" value="1"/>
</dbReference>
<dbReference type="Gene3D" id="3.30.530.20">
    <property type="match status" value="1"/>
</dbReference>
<accession>A0ABS2WQR3</accession>
<evidence type="ECO:0000313" key="4">
    <source>
        <dbReference type="Proteomes" id="UP000703590"/>
    </source>
</evidence>
<dbReference type="CDD" id="cd07820">
    <property type="entry name" value="SRPBCC_3"/>
    <property type="match status" value="1"/>
</dbReference>
<comment type="similarity">
    <text evidence="1">Belongs to the ribosome association toxin RatA family.</text>
</comment>
<evidence type="ECO:0000256" key="1">
    <source>
        <dbReference type="ARBA" id="ARBA00008918"/>
    </source>
</evidence>
<comment type="caution">
    <text evidence="3">The sequence shown here is derived from an EMBL/GenBank/DDBJ whole genome shotgun (WGS) entry which is preliminary data.</text>
</comment>
<dbReference type="EMBL" id="JAFHKK010000003">
    <property type="protein sequence ID" value="MBN2963549.1"/>
    <property type="molecule type" value="Genomic_DNA"/>
</dbReference>